<evidence type="ECO:0000256" key="1">
    <source>
        <dbReference type="SAM" id="SignalP"/>
    </source>
</evidence>
<keyword evidence="3" id="KW-1185">Reference proteome</keyword>
<reference evidence="2 3" key="1">
    <citation type="journal article" date="2011" name="PLoS Genet.">
        <title>Azospirillum genomes reveal transition of bacteria from aquatic to terrestrial environments.</title>
        <authorList>
            <person name="Wisniewski-Dye F."/>
            <person name="Borziak K."/>
            <person name="Khalsa-Moyers G."/>
            <person name="Alexandre G."/>
            <person name="Sukharnikov L.O."/>
            <person name="Wuichet K."/>
            <person name="Hurst G.B."/>
            <person name="McDonald W.H."/>
            <person name="Robertson J.S."/>
            <person name="Barbe V."/>
            <person name="Calteau A."/>
            <person name="Rouy Z."/>
            <person name="Mangenot S."/>
            <person name="Prigent-Combaret C."/>
            <person name="Normand P."/>
            <person name="Boyer M."/>
            <person name="Siguier P."/>
            <person name="Dessaux Y."/>
            <person name="Elmerich C."/>
            <person name="Condemine G."/>
            <person name="Krishnen G."/>
            <person name="Kennedy I."/>
            <person name="Paterson A.H."/>
            <person name="Gonzalez V."/>
            <person name="Mavingui P."/>
            <person name="Zhulin I.B."/>
        </authorList>
    </citation>
    <scope>NUCLEOTIDE SEQUENCE [LARGE SCALE GENOMIC DNA]</scope>
    <source>
        <strain evidence="2 3">Sp245</strain>
    </source>
</reference>
<sequence length="67" mass="7513">MASATALFLCPSSLPFAFFAVRAAPFPCAFTFRFAVRHGVFWCVKFVHHAQNLDKKCAIFTAYGKNH</sequence>
<keyword evidence="1" id="KW-0732">Signal</keyword>
<evidence type="ECO:0000313" key="2">
    <source>
        <dbReference type="EMBL" id="CCC96624.1"/>
    </source>
</evidence>
<protein>
    <recommendedName>
        <fullName evidence="4">Secreted protein</fullName>
    </recommendedName>
</protein>
<dbReference type="AlphaFoldDB" id="A0A9P1JN84"/>
<dbReference type="EMBL" id="HE577327">
    <property type="protein sequence ID" value="CCC96624.1"/>
    <property type="molecule type" value="Genomic_DNA"/>
</dbReference>
<feature type="chain" id="PRO_5040168639" description="Secreted protein" evidence="1">
    <location>
        <begin position="18"/>
        <end position="67"/>
    </location>
</feature>
<organism evidence="2 3">
    <name type="scientific">Azospirillum baldaniorum</name>
    <dbReference type="NCBI Taxonomy" id="1064539"/>
    <lineage>
        <taxon>Bacteria</taxon>
        <taxon>Pseudomonadati</taxon>
        <taxon>Pseudomonadota</taxon>
        <taxon>Alphaproteobacteria</taxon>
        <taxon>Rhodospirillales</taxon>
        <taxon>Azospirillaceae</taxon>
        <taxon>Azospirillum</taxon>
    </lineage>
</organism>
<accession>A0A9P1JN84</accession>
<gene>
    <name evidence="2" type="ORF">AZOBR_10411</name>
</gene>
<evidence type="ECO:0008006" key="4">
    <source>
        <dbReference type="Google" id="ProtNLM"/>
    </source>
</evidence>
<name>A0A9P1JN84_9PROT</name>
<feature type="signal peptide" evidence="1">
    <location>
        <begin position="1"/>
        <end position="17"/>
    </location>
</feature>
<dbReference type="KEGG" id="abs:AZOBR_10411"/>
<dbReference type="Proteomes" id="UP000007319">
    <property type="component" value="Chromosome"/>
</dbReference>
<proteinExistence type="predicted"/>
<evidence type="ECO:0000313" key="3">
    <source>
        <dbReference type="Proteomes" id="UP000007319"/>
    </source>
</evidence>